<evidence type="ECO:0000313" key="4">
    <source>
        <dbReference type="EMBL" id="UUY03804.1"/>
    </source>
</evidence>
<dbReference type="InterPro" id="IPR013783">
    <property type="entry name" value="Ig-like_fold"/>
</dbReference>
<protein>
    <submittedName>
        <fullName evidence="4">PQQ-dependent sugar dehydrogenase</fullName>
    </submittedName>
</protein>
<dbReference type="Gene3D" id="2.60.40.10">
    <property type="entry name" value="Immunoglobulins"/>
    <property type="match status" value="2"/>
</dbReference>
<dbReference type="SUPFAM" id="SSF50952">
    <property type="entry name" value="Soluble quinoprotein glucose dehydrogenase"/>
    <property type="match status" value="1"/>
</dbReference>
<dbReference type="InterPro" id="IPR011658">
    <property type="entry name" value="PA14_dom"/>
</dbReference>
<dbReference type="Pfam" id="PF18911">
    <property type="entry name" value="PKD_4"/>
    <property type="match status" value="2"/>
</dbReference>
<dbReference type="Gene3D" id="2.120.10.30">
    <property type="entry name" value="TolB, C-terminal domain"/>
    <property type="match status" value="1"/>
</dbReference>
<dbReference type="Proteomes" id="UP001058860">
    <property type="component" value="Chromosome"/>
</dbReference>
<dbReference type="InterPro" id="IPR011041">
    <property type="entry name" value="Quinoprot_gluc/sorb_DH_b-prop"/>
</dbReference>
<dbReference type="InterPro" id="IPR011042">
    <property type="entry name" value="6-blade_b-propeller_TolB-like"/>
</dbReference>
<dbReference type="InterPro" id="IPR012938">
    <property type="entry name" value="Glc/Sorbosone_DH"/>
</dbReference>
<dbReference type="InterPro" id="IPR000601">
    <property type="entry name" value="PKD_dom"/>
</dbReference>
<feature type="region of interest" description="Disordered" evidence="1">
    <location>
        <begin position="1040"/>
        <end position="1062"/>
    </location>
</feature>
<feature type="domain" description="PKD" evidence="2">
    <location>
        <begin position="403"/>
        <end position="485"/>
    </location>
</feature>
<dbReference type="SMART" id="SM00089">
    <property type="entry name" value="PKD"/>
    <property type="match status" value="2"/>
</dbReference>
<dbReference type="Gene3D" id="2.60.120.380">
    <property type="match status" value="1"/>
</dbReference>
<dbReference type="SMART" id="SM00758">
    <property type="entry name" value="PA14"/>
    <property type="match status" value="1"/>
</dbReference>
<organism evidence="4 5">
    <name type="scientific">Svornostia abyssi</name>
    <dbReference type="NCBI Taxonomy" id="2898438"/>
    <lineage>
        <taxon>Bacteria</taxon>
        <taxon>Bacillati</taxon>
        <taxon>Actinomycetota</taxon>
        <taxon>Thermoleophilia</taxon>
        <taxon>Solirubrobacterales</taxon>
        <taxon>Baekduiaceae</taxon>
        <taxon>Svornostia</taxon>
    </lineage>
</organism>
<evidence type="ECO:0000259" key="2">
    <source>
        <dbReference type="PROSITE" id="PS50093"/>
    </source>
</evidence>
<dbReference type="InterPro" id="IPR037524">
    <property type="entry name" value="PA14/GLEYA"/>
</dbReference>
<dbReference type="Pfam" id="PF07691">
    <property type="entry name" value="PA14"/>
    <property type="match status" value="1"/>
</dbReference>
<evidence type="ECO:0000259" key="3">
    <source>
        <dbReference type="PROSITE" id="PS51820"/>
    </source>
</evidence>
<dbReference type="PROSITE" id="PS50093">
    <property type="entry name" value="PKD"/>
    <property type="match status" value="2"/>
</dbReference>
<accession>A0ABY5PGK8</accession>
<feature type="domain" description="PA14" evidence="3">
    <location>
        <begin position="679"/>
        <end position="816"/>
    </location>
</feature>
<sequence>MYGGLVSSSGAMTLPDGYVEEDVATLPEPVAMVFAPDGRLFVTERSGRVRIIHPDGTLDPDPALDISARTCANSERGLVGLEVSDDFALTGHVFAYWTVKGTSKCEGQEGGYGAGKAMNRLSRFTMVGDTIDPASEVVLLDKIPNAGHLHMAGDVHQGKDGTLYVSVGDGGCNYRLLGACGAYNGAARDRHALVGKILRINPDGSIPADNPYAATGQRCALVGVGTTGIECQETFAKGLRNPFRFALDPDAPADRFFINDVGHATWEEVNQGEKGADYGWNIREGNCVIGSKTDCGPTWTKAPIHAYMHSPENPCGSITGGAFVPDGAWEPELDDAYLFADFNCGTLNRLEPKAGGGWEASVWGTDGGTLLSTIFGPDDALYVSHFTGEITRIRYVGGGNRPPVARVTATPQSGALPLEVSLDGGASRDPDGDPLTYLWDFGDGTTAETATPTTTHTFSTAAQRTVTLRVRDDEGLESAPATVSVDAGNTTPDPVIASPAAGATFTANGDLELRGSATDEQDGPLAGTSLTWEVRRHHADHYHPWFGGTGAERTIVGPEPEDLDGGENSYLEVRLTATDSRGLSRTVTRTVQPRKRTLTVATSPPGLKVSLNERVDATAPVTVTSWPGTVLTVEAKARQITSGELYDLTGWSDGGGAAHSFTMPDADTTLTAAYASPAPGTVGLRATYYDNPDFTGRVRSEVVPTLDQQWGGGAPLMVGADQWTARYEGKLVVPQAGTYKLYSRADDGARVIIDGVTRLNRWTYNWLQPEVSTSIPLTAGEHDIVVEYIDRTGTAGLRVSWNGPGVPQKVPIGPANLLPAPERQSPSADFTTDPTEGDAPLEVAFDASESEDPVGEGLTYLWDFGDGTTAETTTPTTTHTYAVGTWTATLRVRDGDGEQSDAVTQTVLARLPASGAPGLRAEWFDTAEFTEPKGTAVVTSLEQRWGSGAPAGVGGRHVVGALVGPAARAADRRVQALRHRGRRLPDLRRRRARAQPVDAEHPVPDALDDAVADRRRARARRGVRRPVRRGEPVRVLAWAGHPGARGDRGRRAGAAAGLTAGS</sequence>
<proteinExistence type="predicted"/>
<dbReference type="Pfam" id="PF07995">
    <property type="entry name" value="GSDH"/>
    <property type="match status" value="1"/>
</dbReference>
<dbReference type="InterPro" id="IPR035986">
    <property type="entry name" value="PKD_dom_sf"/>
</dbReference>
<dbReference type="CDD" id="cd00146">
    <property type="entry name" value="PKD"/>
    <property type="match status" value="2"/>
</dbReference>
<dbReference type="EMBL" id="CP088295">
    <property type="protein sequence ID" value="UUY03804.1"/>
    <property type="molecule type" value="Genomic_DNA"/>
</dbReference>
<feature type="domain" description="PKD" evidence="2">
    <location>
        <begin position="826"/>
        <end position="882"/>
    </location>
</feature>
<name>A0ABY5PGK8_9ACTN</name>
<dbReference type="SUPFAM" id="SSF56988">
    <property type="entry name" value="Anthrax protective antigen"/>
    <property type="match status" value="1"/>
</dbReference>
<gene>
    <name evidence="4" type="ORF">LRS13_24620</name>
</gene>
<dbReference type="InterPro" id="IPR022409">
    <property type="entry name" value="PKD/Chitinase_dom"/>
</dbReference>
<reference evidence="5" key="1">
    <citation type="submission" date="2021-11" db="EMBL/GenBank/DDBJ databases">
        <title>Cultivation dependent microbiological survey of springs from the worlds oldest radium mine currently devoted to the extraction of radon-saturated water.</title>
        <authorList>
            <person name="Kapinusova G."/>
            <person name="Smrhova T."/>
            <person name="Strejcek M."/>
            <person name="Suman J."/>
            <person name="Jani K."/>
            <person name="Pajer P."/>
            <person name="Uhlik O."/>
        </authorList>
    </citation>
    <scope>NUCLEOTIDE SEQUENCE [LARGE SCALE GENOMIC DNA]</scope>
    <source>
        <strain evidence="5">J379</strain>
    </source>
</reference>
<feature type="compositionally biased region" description="Low complexity" evidence="1">
    <location>
        <begin position="1052"/>
        <end position="1062"/>
    </location>
</feature>
<evidence type="ECO:0000256" key="1">
    <source>
        <dbReference type="SAM" id="MobiDB-lite"/>
    </source>
</evidence>
<evidence type="ECO:0000313" key="5">
    <source>
        <dbReference type="Proteomes" id="UP001058860"/>
    </source>
</evidence>
<keyword evidence="5" id="KW-1185">Reference proteome</keyword>
<dbReference type="PROSITE" id="PS51820">
    <property type="entry name" value="PA14"/>
    <property type="match status" value="1"/>
</dbReference>
<dbReference type="PANTHER" id="PTHR19328:SF13">
    <property type="entry name" value="HIPL1 PROTEIN"/>
    <property type="match status" value="1"/>
</dbReference>
<dbReference type="PANTHER" id="PTHR19328">
    <property type="entry name" value="HEDGEHOG-INTERACTING PROTEIN"/>
    <property type="match status" value="1"/>
</dbReference>
<dbReference type="SUPFAM" id="SSF49299">
    <property type="entry name" value="PKD domain"/>
    <property type="match status" value="2"/>
</dbReference>